<evidence type="ECO:0000259" key="3">
    <source>
        <dbReference type="Pfam" id="PF05622"/>
    </source>
</evidence>
<feature type="coiled-coil region" evidence="1">
    <location>
        <begin position="188"/>
        <end position="311"/>
    </location>
</feature>
<keyword evidence="1" id="KW-0175">Coiled coil</keyword>
<dbReference type="GO" id="GO:0008017">
    <property type="term" value="F:microtubule binding"/>
    <property type="evidence" value="ECO:0007669"/>
    <property type="project" value="InterPro"/>
</dbReference>
<comment type="caution">
    <text evidence="4">The sequence shown here is derived from an EMBL/GenBank/DDBJ whole genome shotgun (WGS) entry which is preliminary data.</text>
</comment>
<keyword evidence="5" id="KW-1185">Reference proteome</keyword>
<dbReference type="GO" id="GO:0005737">
    <property type="term" value="C:cytoplasm"/>
    <property type="evidence" value="ECO:0007669"/>
    <property type="project" value="TreeGrafter"/>
</dbReference>
<dbReference type="PANTHER" id="PTHR18947">
    <property type="entry name" value="HOOK PROTEINS"/>
    <property type="match status" value="1"/>
</dbReference>
<dbReference type="AlphaFoldDB" id="A0A9N8ZMF5"/>
<proteinExistence type="predicted"/>
<evidence type="ECO:0000313" key="5">
    <source>
        <dbReference type="Proteomes" id="UP000789396"/>
    </source>
</evidence>
<gene>
    <name evidence="4" type="ORF">RFULGI_LOCUS2441</name>
</gene>
<sequence length="555" mass="64491">MAQPDVASALVAWLPRTLSTIGDLADSAILIEVVCAIDNKFFKISNDTRENSWVQSFKKLEQMYQLLIHYYQAVLQLSTVNIDPPNLKSIARDGNLEETIKLENESNKAHEEYLRLIAEKETLEKTYSTLMDEHSELSSKYDDLQVSNEELRQKLREMESGKDFHLRAEIDNLRHEFENQRHETELLVERSNIRINELTRQVIDLTEQADKASQLNDQLDEHRHTVDRLKKAENVIEKYRKKLDEAADLRRTLKALEQDNRQLVERNQVVEDEYRKVAAYKSLMENYKKQIDALQVEKAELITQNNKLEYENKHMRTKIEAHEIAQSRDMESIRLLEDRVRELEMGDEDDNDKPDGVVNNVDQSIGDEISDALKGNTMTGLRLRVNELERELARVREGKPADGNADAELVILNHMLEDAQRAKAKLEKDYDKVQKEKLELESELRTHQNGSTANGTDKPENRKSIDRELAETRRKLYETQLKLTQAEKGDEINEDDLKSQNVQLHQQIAEKNKKIEASKQLVKGQHEIIDNYKSREAAIEAERKAYAEEISRLKV</sequence>
<reference evidence="4" key="1">
    <citation type="submission" date="2021-06" db="EMBL/GenBank/DDBJ databases">
        <authorList>
            <person name="Kallberg Y."/>
            <person name="Tangrot J."/>
            <person name="Rosling A."/>
        </authorList>
    </citation>
    <scope>NUCLEOTIDE SEQUENCE</scope>
    <source>
        <strain evidence="4">IN212</strain>
    </source>
</reference>
<accession>A0A9N8ZMF5</accession>
<evidence type="ECO:0000313" key="4">
    <source>
        <dbReference type="EMBL" id="CAG8501116.1"/>
    </source>
</evidence>
<evidence type="ECO:0000256" key="1">
    <source>
        <dbReference type="SAM" id="Coils"/>
    </source>
</evidence>
<dbReference type="Proteomes" id="UP000789396">
    <property type="component" value="Unassembled WGS sequence"/>
</dbReference>
<dbReference type="GO" id="GO:0005815">
    <property type="term" value="C:microtubule organizing center"/>
    <property type="evidence" value="ECO:0007669"/>
    <property type="project" value="TreeGrafter"/>
</dbReference>
<feature type="domain" description="Hook C-terminal" evidence="3">
    <location>
        <begin position="123"/>
        <end position="515"/>
    </location>
</feature>
<organism evidence="4 5">
    <name type="scientific">Racocetra fulgida</name>
    <dbReference type="NCBI Taxonomy" id="60492"/>
    <lineage>
        <taxon>Eukaryota</taxon>
        <taxon>Fungi</taxon>
        <taxon>Fungi incertae sedis</taxon>
        <taxon>Mucoromycota</taxon>
        <taxon>Glomeromycotina</taxon>
        <taxon>Glomeromycetes</taxon>
        <taxon>Diversisporales</taxon>
        <taxon>Gigasporaceae</taxon>
        <taxon>Racocetra</taxon>
    </lineage>
</organism>
<feature type="region of interest" description="Disordered" evidence="2">
    <location>
        <begin position="441"/>
        <end position="464"/>
    </location>
</feature>
<dbReference type="InterPro" id="IPR008636">
    <property type="entry name" value="Hook_C"/>
</dbReference>
<dbReference type="Pfam" id="PF05622">
    <property type="entry name" value="HOOK"/>
    <property type="match status" value="1"/>
</dbReference>
<dbReference type="CDD" id="cd22211">
    <property type="entry name" value="HkD_SF"/>
    <property type="match status" value="1"/>
</dbReference>
<name>A0A9N8ZMF5_9GLOM</name>
<dbReference type="InterPro" id="IPR036872">
    <property type="entry name" value="CH_dom_sf"/>
</dbReference>
<dbReference type="GO" id="GO:0030705">
    <property type="term" value="P:cytoskeleton-dependent intracellular transport"/>
    <property type="evidence" value="ECO:0007669"/>
    <property type="project" value="TreeGrafter"/>
</dbReference>
<dbReference type="EMBL" id="CAJVPZ010001849">
    <property type="protein sequence ID" value="CAG8501116.1"/>
    <property type="molecule type" value="Genomic_DNA"/>
</dbReference>
<dbReference type="PANTHER" id="PTHR18947:SF28">
    <property type="entry name" value="GIRDIN, ISOFORM A"/>
    <property type="match status" value="1"/>
</dbReference>
<dbReference type="GO" id="GO:0031122">
    <property type="term" value="P:cytoplasmic microtubule organization"/>
    <property type="evidence" value="ECO:0007669"/>
    <property type="project" value="InterPro"/>
</dbReference>
<feature type="coiled-coil region" evidence="1">
    <location>
        <begin position="113"/>
        <end position="161"/>
    </location>
</feature>
<dbReference type="GO" id="GO:0051959">
    <property type="term" value="F:dynein light intermediate chain binding"/>
    <property type="evidence" value="ECO:0007669"/>
    <property type="project" value="TreeGrafter"/>
</dbReference>
<dbReference type="Gene3D" id="1.10.418.10">
    <property type="entry name" value="Calponin-like domain"/>
    <property type="match status" value="1"/>
</dbReference>
<dbReference type="Gene3D" id="1.20.5.1000">
    <property type="entry name" value="arf6 gtpase in complex with a specific effector, jip4"/>
    <property type="match status" value="1"/>
</dbReference>
<dbReference type="SUPFAM" id="SSF116907">
    <property type="entry name" value="Hook domain"/>
    <property type="match status" value="1"/>
</dbReference>
<evidence type="ECO:0000256" key="2">
    <source>
        <dbReference type="SAM" id="MobiDB-lite"/>
    </source>
</evidence>
<protein>
    <submittedName>
        <fullName evidence="4">10465_t:CDS:1</fullName>
    </submittedName>
</protein>
<dbReference type="OrthoDB" id="49395at2759"/>